<accession>A0A345UND8</accession>
<dbReference type="EMBL" id="CP027806">
    <property type="protein sequence ID" value="AXJ01990.1"/>
    <property type="molecule type" value="Genomic_DNA"/>
</dbReference>
<dbReference type="KEGG" id="cprv:CYPRO_2751"/>
<reference evidence="1 2" key="1">
    <citation type="submission" date="2018-03" db="EMBL/GenBank/DDBJ databases">
        <title>Phenotypic and genomic properties of Cyclonatronum proteinivorum gen. nov., sp. nov., a haloalkaliphilic bacteroidete from soda lakes possessing Na+-translocating rhodopsin.</title>
        <authorList>
            <person name="Toshchakov S.V."/>
            <person name="Korzhenkov A."/>
            <person name="Samarov N.I."/>
            <person name="Kublanov I.V."/>
            <person name="Muntyan M.S."/>
            <person name="Sorokin D.Y."/>
        </authorList>
    </citation>
    <scope>NUCLEOTIDE SEQUENCE [LARGE SCALE GENOMIC DNA]</scope>
    <source>
        <strain evidence="1 2">Omega</strain>
    </source>
</reference>
<proteinExistence type="predicted"/>
<dbReference type="AlphaFoldDB" id="A0A345UND8"/>
<protein>
    <submittedName>
        <fullName evidence="1">Uncharacterized protein</fullName>
    </submittedName>
</protein>
<evidence type="ECO:0000313" key="1">
    <source>
        <dbReference type="EMBL" id="AXJ01990.1"/>
    </source>
</evidence>
<organism evidence="1 2">
    <name type="scientific">Cyclonatronum proteinivorum</name>
    <dbReference type="NCBI Taxonomy" id="1457365"/>
    <lineage>
        <taxon>Bacteria</taxon>
        <taxon>Pseudomonadati</taxon>
        <taxon>Balneolota</taxon>
        <taxon>Balneolia</taxon>
        <taxon>Balneolales</taxon>
        <taxon>Cyclonatronaceae</taxon>
        <taxon>Cyclonatronum</taxon>
    </lineage>
</organism>
<evidence type="ECO:0000313" key="2">
    <source>
        <dbReference type="Proteomes" id="UP000254808"/>
    </source>
</evidence>
<dbReference type="RefSeq" id="WP_114985128.1">
    <property type="nucleotide sequence ID" value="NZ_CP027806.1"/>
</dbReference>
<name>A0A345UND8_9BACT</name>
<keyword evidence="2" id="KW-1185">Reference proteome</keyword>
<sequence length="201" mass="23674">MSFERNIFINCPFDDDYYPLLKPLLFTIISSGFQPRITLERSDSGEVRLNKIKELIEASKFSIHDLSRAKSKRINEYFRQNMPFELGLDLGCRDYHPDKKYRSKKFLILEEEKYSTQKALSDLSFADCKCHNGDAEEIVYEVRNWLAENGIKMKSASSVWDAYNKFYADLFEQKSKEGFKLKDINRLPIAEFMRAISEQFK</sequence>
<dbReference type="OrthoDB" id="7596615at2"/>
<gene>
    <name evidence="1" type="ORF">CYPRO_2751</name>
</gene>
<dbReference type="Proteomes" id="UP000254808">
    <property type="component" value="Chromosome"/>
</dbReference>